<sequence>MERFTILQKDTYVDSLASLFTMSVLMDCEGVENAYAGMATPSSKQMMEELGLADDAVRGAGENDFVIAVRASGREAFEAAMAKTKKEEPDIAVQKPAFSTVEEAVRANPRANICSIAVPGEYACEVTKQALNQGLHCIVFSSNVPLEQEREMKELAREKGLLCMGPDCGVANINGAAFVLSSINNRGPFGICGASGCGIQHVAAFLHEAGSGVSQTIGTGGNDLKEQVGGISMLMGIDALENDPDTEYIVLISRKPADSVLQALTARIRECKKPVVACFMGADRAAVEASGALWAGDLDGCAQQALSLIGKQIDFDSDEALTAMARSAIEGMSAQQKYVRGIYCGGTYCDEVMQTMQRTIGGVYSNCPLSPELQLADSRASVKNTVVDSGEEEFTRGRPHPTLEPSMRLPLIAKEGEDPETAVILLDFILTPPEHIDPAGVTLPVLTSAMEAARARGGRLAVVCSVLGTDADLQNVSLQRQKLLDAGVYVCRSNRQAGQLAAKIIQLKKERDEA</sequence>
<dbReference type="InterPro" id="IPR036291">
    <property type="entry name" value="NAD(P)-bd_dom_sf"/>
</dbReference>
<gene>
    <name evidence="2" type="ORF">FYJ76_15105</name>
</gene>
<dbReference type="Proteomes" id="UP000431913">
    <property type="component" value="Unassembled WGS sequence"/>
</dbReference>
<dbReference type="Gene3D" id="3.40.50.720">
    <property type="entry name" value="NAD(P)-binding Rossmann-like Domain"/>
    <property type="match status" value="1"/>
</dbReference>
<dbReference type="InterPro" id="IPR016102">
    <property type="entry name" value="Succinyl-CoA_synth-like"/>
</dbReference>
<comment type="caution">
    <text evidence="2">The sequence shown here is derived from an EMBL/GenBank/DDBJ whole genome shotgun (WGS) entry which is preliminary data.</text>
</comment>
<dbReference type="GO" id="GO:0004776">
    <property type="term" value="F:succinate-CoA ligase (GDP-forming) activity"/>
    <property type="evidence" value="ECO:0007669"/>
    <property type="project" value="TreeGrafter"/>
</dbReference>
<accession>A0A6I2U6B1</accession>
<dbReference type="SUPFAM" id="SSF51735">
    <property type="entry name" value="NAD(P)-binding Rossmann-fold domains"/>
    <property type="match status" value="1"/>
</dbReference>
<feature type="domain" description="ATP-citrate synthase/succinyl-CoA ligase C-terminal" evidence="1">
    <location>
        <begin position="342"/>
        <end position="502"/>
    </location>
</feature>
<organism evidence="2 3">
    <name type="scientific">Ruthenibacterium lactatiformans</name>
    <dbReference type="NCBI Taxonomy" id="1550024"/>
    <lineage>
        <taxon>Bacteria</taxon>
        <taxon>Bacillati</taxon>
        <taxon>Bacillota</taxon>
        <taxon>Clostridia</taxon>
        <taxon>Eubacteriales</taxon>
        <taxon>Oscillospiraceae</taxon>
        <taxon>Ruthenibacterium</taxon>
    </lineage>
</organism>
<dbReference type="InterPro" id="IPR005811">
    <property type="entry name" value="SUCC_ACL_C"/>
</dbReference>
<dbReference type="SUPFAM" id="SSF52210">
    <property type="entry name" value="Succinyl-CoA synthetase domains"/>
    <property type="match status" value="2"/>
</dbReference>
<dbReference type="PANTHER" id="PTHR11117">
    <property type="entry name" value="SUCCINYL-COA LIGASE SUBUNIT ALPHA"/>
    <property type="match status" value="1"/>
</dbReference>
<dbReference type="GO" id="GO:0005829">
    <property type="term" value="C:cytosol"/>
    <property type="evidence" value="ECO:0007669"/>
    <property type="project" value="TreeGrafter"/>
</dbReference>
<dbReference type="GO" id="GO:0009361">
    <property type="term" value="C:succinate-CoA ligase complex (ADP-forming)"/>
    <property type="evidence" value="ECO:0007669"/>
    <property type="project" value="TreeGrafter"/>
</dbReference>
<dbReference type="PANTHER" id="PTHR11117:SF24">
    <property type="entry name" value="PROTEIN FDRA"/>
    <property type="match status" value="1"/>
</dbReference>
<name>A0A6I2U6B1_9FIRM</name>
<evidence type="ECO:0000259" key="1">
    <source>
        <dbReference type="Pfam" id="PF00549"/>
    </source>
</evidence>
<dbReference type="GO" id="GO:0006099">
    <property type="term" value="P:tricarboxylic acid cycle"/>
    <property type="evidence" value="ECO:0007669"/>
    <property type="project" value="TreeGrafter"/>
</dbReference>
<proteinExistence type="predicted"/>
<reference evidence="2 3" key="1">
    <citation type="submission" date="2019-08" db="EMBL/GenBank/DDBJ databases">
        <title>In-depth cultivation of the pig gut microbiome towards novel bacterial diversity and tailored functional studies.</title>
        <authorList>
            <person name="Wylensek D."/>
            <person name="Hitch T.C.A."/>
            <person name="Clavel T."/>
        </authorList>
    </citation>
    <scope>NUCLEOTIDE SEQUENCE [LARGE SCALE GENOMIC DNA]</scope>
    <source>
        <strain evidence="2 3">WCA3-601-WT-6J</strain>
    </source>
</reference>
<dbReference type="AlphaFoldDB" id="A0A6I2U6B1"/>
<dbReference type="EMBL" id="VUNJ01000022">
    <property type="protein sequence ID" value="MST93242.1"/>
    <property type="molecule type" value="Genomic_DNA"/>
</dbReference>
<evidence type="ECO:0000313" key="3">
    <source>
        <dbReference type="Proteomes" id="UP000431913"/>
    </source>
</evidence>
<dbReference type="GO" id="GO:0004775">
    <property type="term" value="F:succinate-CoA ligase (ADP-forming) activity"/>
    <property type="evidence" value="ECO:0007669"/>
    <property type="project" value="TreeGrafter"/>
</dbReference>
<dbReference type="RefSeq" id="WP_055081405.1">
    <property type="nucleotide sequence ID" value="NZ_CAOJUJ010000029.1"/>
</dbReference>
<protein>
    <recommendedName>
        <fullName evidence="1">ATP-citrate synthase/succinyl-CoA ligase C-terminal domain-containing protein</fullName>
    </recommendedName>
</protein>
<dbReference type="Pfam" id="PF00549">
    <property type="entry name" value="Ligase_CoA"/>
    <property type="match status" value="1"/>
</dbReference>
<evidence type="ECO:0000313" key="2">
    <source>
        <dbReference type="EMBL" id="MST93242.1"/>
    </source>
</evidence>
<dbReference type="Gene3D" id="3.40.50.261">
    <property type="entry name" value="Succinyl-CoA synthetase domains"/>
    <property type="match status" value="2"/>
</dbReference>